<gene>
    <name evidence="4" type="ORF">JF535_10525</name>
</gene>
<dbReference type="InterPro" id="IPR050300">
    <property type="entry name" value="GDXG_lipolytic_enzyme"/>
</dbReference>
<dbReference type="RefSeq" id="WP_207001875.1">
    <property type="nucleotide sequence ID" value="NZ_JAEKJR010000002.1"/>
</dbReference>
<dbReference type="PANTHER" id="PTHR48081:SF33">
    <property type="entry name" value="KYNURENINE FORMAMIDASE"/>
    <property type="match status" value="1"/>
</dbReference>
<evidence type="ECO:0000256" key="1">
    <source>
        <dbReference type="ARBA" id="ARBA00022801"/>
    </source>
</evidence>
<sequence length="300" mass="32062">MNTLVKLLLFGWMMSGLLMVAATASGESQESGYKPVAPNPSYNDVTALTFREYDRKVPYGEHPDQYALLWLPDDPEPAGKPTVVLVHGGCWLSAYDINHTRALATALALEGYPVWSLEYRRSDENASSWPQSLHDLQRGVQAIRKLPLDGLNHDEVVLLGHSAGGHLALLLAASWGEVFTGQAPRVSALGLAAITDIADYAGGTNGCQKAAALFMGAAPSEAPAAYAAANPATLGINVPVILLQGDGDQIVPRAQLESLRADNVTTRIEPGAGHFDWVHPGTPAFQTLLETLSQLQNYDA</sequence>
<feature type="chain" id="PRO_5046267050" evidence="2">
    <location>
        <begin position="22"/>
        <end position="300"/>
    </location>
</feature>
<name>A0ABS3E7I2_9GAMM</name>
<keyword evidence="5" id="KW-1185">Reference proteome</keyword>
<evidence type="ECO:0000313" key="4">
    <source>
        <dbReference type="EMBL" id="MBN8431283.1"/>
    </source>
</evidence>
<dbReference type="Pfam" id="PF20434">
    <property type="entry name" value="BD-FAE"/>
    <property type="match status" value="1"/>
</dbReference>
<dbReference type="InterPro" id="IPR029058">
    <property type="entry name" value="AB_hydrolase_fold"/>
</dbReference>
<accession>A0ABS3E7I2</accession>
<organism evidence="4 5">
    <name type="scientific">Microbulbifer salipaludis</name>
    <dbReference type="NCBI Taxonomy" id="187980"/>
    <lineage>
        <taxon>Bacteria</taxon>
        <taxon>Pseudomonadati</taxon>
        <taxon>Pseudomonadota</taxon>
        <taxon>Gammaproteobacteria</taxon>
        <taxon>Cellvibrionales</taxon>
        <taxon>Microbulbiferaceae</taxon>
        <taxon>Microbulbifer</taxon>
    </lineage>
</organism>
<dbReference type="SUPFAM" id="SSF53474">
    <property type="entry name" value="alpha/beta-Hydrolases"/>
    <property type="match status" value="1"/>
</dbReference>
<dbReference type="InterPro" id="IPR049492">
    <property type="entry name" value="BD-FAE-like_dom"/>
</dbReference>
<dbReference type="PANTHER" id="PTHR48081">
    <property type="entry name" value="AB HYDROLASE SUPERFAMILY PROTEIN C4A8.06C"/>
    <property type="match status" value="1"/>
</dbReference>
<keyword evidence="2" id="KW-0732">Signal</keyword>
<dbReference type="EMBL" id="JAEKJR010000002">
    <property type="protein sequence ID" value="MBN8431283.1"/>
    <property type="molecule type" value="Genomic_DNA"/>
</dbReference>
<feature type="domain" description="BD-FAE-like" evidence="3">
    <location>
        <begin position="75"/>
        <end position="260"/>
    </location>
</feature>
<feature type="signal peptide" evidence="2">
    <location>
        <begin position="1"/>
        <end position="21"/>
    </location>
</feature>
<evidence type="ECO:0000313" key="5">
    <source>
        <dbReference type="Proteomes" id="UP000664293"/>
    </source>
</evidence>
<dbReference type="GO" id="GO:0016787">
    <property type="term" value="F:hydrolase activity"/>
    <property type="evidence" value="ECO:0007669"/>
    <property type="project" value="UniProtKB-KW"/>
</dbReference>
<evidence type="ECO:0000259" key="3">
    <source>
        <dbReference type="Pfam" id="PF20434"/>
    </source>
</evidence>
<dbReference type="Proteomes" id="UP000664293">
    <property type="component" value="Unassembled WGS sequence"/>
</dbReference>
<proteinExistence type="predicted"/>
<keyword evidence="1 4" id="KW-0378">Hydrolase</keyword>
<dbReference type="Gene3D" id="3.40.50.1820">
    <property type="entry name" value="alpha/beta hydrolase"/>
    <property type="match status" value="1"/>
</dbReference>
<protein>
    <submittedName>
        <fullName evidence="4">Alpha/beta hydrolase</fullName>
    </submittedName>
</protein>
<reference evidence="4 5" key="1">
    <citation type="submission" date="2020-12" db="EMBL/GenBank/DDBJ databases">
        <title>Oil enriched cultivation method for isolating marine PHA-producing bacteria.</title>
        <authorList>
            <person name="Zheng W."/>
            <person name="Yu S."/>
            <person name="Huang Y."/>
        </authorList>
    </citation>
    <scope>NUCLEOTIDE SEQUENCE [LARGE SCALE GENOMIC DNA]</scope>
    <source>
        <strain evidence="4 5">SN0-2</strain>
    </source>
</reference>
<comment type="caution">
    <text evidence="4">The sequence shown here is derived from an EMBL/GenBank/DDBJ whole genome shotgun (WGS) entry which is preliminary data.</text>
</comment>
<evidence type="ECO:0000256" key="2">
    <source>
        <dbReference type="SAM" id="SignalP"/>
    </source>
</evidence>